<proteinExistence type="predicted"/>
<sequence>MEIPPLPTTVVLHLPSVTQHIRRRPDQLYVWVFYLYRTTYHNQALWKRYVTYSRECMLGDISYDANATYIRPYYRLSIIKDAELDGMSIWNVMLRFQSWVGGLSHSADPEQEIPILEKRDHSRFGYCLIVDDDCLRSFEAQTGKPAINSVYIKSVDCRPFASHSSGEEDDDSGSSTHDQEDEDSSWMLVSCNFVCSLYDMLDSGFEWERQSRSVRYPKKRPWDG</sequence>
<dbReference type="AlphaFoldDB" id="A0A010SJV7"/>
<name>A0A010SJV7_9PEZI</name>
<dbReference type="OrthoDB" id="4831993at2759"/>
<dbReference type="KEGG" id="cfj:CFIO01_03214"/>
<feature type="region of interest" description="Disordered" evidence="1">
    <location>
        <begin position="162"/>
        <end position="183"/>
    </location>
</feature>
<gene>
    <name evidence="2" type="ORF">CFIO01_03214</name>
</gene>
<evidence type="ECO:0000313" key="3">
    <source>
        <dbReference type="Proteomes" id="UP000020467"/>
    </source>
</evidence>
<comment type="caution">
    <text evidence="2">The sequence shown here is derived from an EMBL/GenBank/DDBJ whole genome shotgun (WGS) entry which is preliminary data.</text>
</comment>
<protein>
    <submittedName>
        <fullName evidence="2">Uncharacterized protein</fullName>
    </submittedName>
</protein>
<dbReference type="Proteomes" id="UP000020467">
    <property type="component" value="Unassembled WGS sequence"/>
</dbReference>
<dbReference type="eggNOG" id="ENOG502R706">
    <property type="taxonomic scope" value="Eukaryota"/>
</dbReference>
<dbReference type="EMBL" id="JARH01000118">
    <property type="protein sequence ID" value="EXF85143.1"/>
    <property type="molecule type" value="Genomic_DNA"/>
</dbReference>
<organism evidence="2 3">
    <name type="scientific">Colletotrichum fioriniae PJ7</name>
    <dbReference type="NCBI Taxonomy" id="1445577"/>
    <lineage>
        <taxon>Eukaryota</taxon>
        <taxon>Fungi</taxon>
        <taxon>Dikarya</taxon>
        <taxon>Ascomycota</taxon>
        <taxon>Pezizomycotina</taxon>
        <taxon>Sordariomycetes</taxon>
        <taxon>Hypocreomycetidae</taxon>
        <taxon>Glomerellales</taxon>
        <taxon>Glomerellaceae</taxon>
        <taxon>Colletotrichum</taxon>
        <taxon>Colletotrichum acutatum species complex</taxon>
    </lineage>
</organism>
<evidence type="ECO:0000313" key="2">
    <source>
        <dbReference type="EMBL" id="EXF85143.1"/>
    </source>
</evidence>
<dbReference type="HOGENOM" id="CLU_072615_5_0_1"/>
<reference evidence="2 3" key="1">
    <citation type="submission" date="2014-02" db="EMBL/GenBank/DDBJ databases">
        <title>The genome sequence of Colletotrichum fioriniae PJ7.</title>
        <authorList>
            <person name="Baroncelli R."/>
            <person name="Thon M.R."/>
        </authorList>
    </citation>
    <scope>NUCLEOTIDE SEQUENCE [LARGE SCALE GENOMIC DNA]</scope>
    <source>
        <strain evidence="2 3">PJ7</strain>
    </source>
</reference>
<keyword evidence="3" id="KW-1185">Reference proteome</keyword>
<evidence type="ECO:0000256" key="1">
    <source>
        <dbReference type="SAM" id="MobiDB-lite"/>
    </source>
</evidence>
<accession>A0A010SJV7</accession>